<evidence type="ECO:0000256" key="11">
    <source>
        <dbReference type="ARBA" id="ARBA00031800"/>
    </source>
</evidence>
<reference evidence="14 15" key="1">
    <citation type="submission" date="2019-02" db="EMBL/GenBank/DDBJ databases">
        <authorList>
            <person name="Manzano-Marin A."/>
            <person name="Manzano-Marin A."/>
        </authorList>
    </citation>
    <scope>NUCLEOTIDE SEQUENCE [LARGE SCALE GENOMIC DNA]</scope>
    <source>
        <strain evidence="14 15">BuCisplendens/pseudotsugae</strain>
    </source>
</reference>
<feature type="binding site" evidence="12">
    <location>
        <begin position="273"/>
        <end position="287"/>
    </location>
    <ligand>
        <name>NAD(+)</name>
        <dbReference type="ChEBI" id="CHEBI:57540"/>
    </ligand>
</feature>
<dbReference type="InterPro" id="IPR040131">
    <property type="entry name" value="MnmG_N"/>
</dbReference>
<comment type="cofactor">
    <cofactor evidence="1 12">
        <name>FAD</name>
        <dbReference type="ChEBI" id="CHEBI:57692"/>
    </cofactor>
</comment>
<dbReference type="Proteomes" id="UP000294466">
    <property type="component" value="Chromosome"/>
</dbReference>
<evidence type="ECO:0000313" key="15">
    <source>
        <dbReference type="Proteomes" id="UP000294466"/>
    </source>
</evidence>
<comment type="function">
    <text evidence="2 12">NAD-binding protein involved in the addition of a carboxymethylaminomethyl (cmnm) group at the wobble position (U34) of certain tRNAs, forming tRNA-cmnm(5)s(2)U34.</text>
</comment>
<dbReference type="FunFam" id="3.50.50.60:FF:000010">
    <property type="entry name" value="tRNA uridine 5-carboxymethylaminomethyl modification enzyme MnmG"/>
    <property type="match status" value="1"/>
</dbReference>
<dbReference type="GO" id="GO:0002098">
    <property type="term" value="P:tRNA wobble uridine modification"/>
    <property type="evidence" value="ECO:0007669"/>
    <property type="project" value="InterPro"/>
</dbReference>
<evidence type="ECO:0000313" key="14">
    <source>
        <dbReference type="EMBL" id="VFP77577.1"/>
    </source>
</evidence>
<dbReference type="Pfam" id="PF21680">
    <property type="entry name" value="GIDA_C_1st"/>
    <property type="match status" value="1"/>
</dbReference>
<organism evidence="14 15">
    <name type="scientific">Buchnera aphidicola</name>
    <name type="common">Cinara cf. splendens/pseudotsugae 3390</name>
    <dbReference type="NCBI Taxonomy" id="2518980"/>
    <lineage>
        <taxon>Bacteria</taxon>
        <taxon>Pseudomonadati</taxon>
        <taxon>Pseudomonadota</taxon>
        <taxon>Gammaproteobacteria</taxon>
        <taxon>Enterobacterales</taxon>
        <taxon>Erwiniaceae</taxon>
        <taxon>Buchnera</taxon>
    </lineage>
</organism>
<comment type="subunit">
    <text evidence="10 12">Homodimer. Heterotetramer of two MnmE and two MnmG subunits.</text>
</comment>
<dbReference type="OrthoDB" id="9815560at2"/>
<dbReference type="Pfam" id="PF13932">
    <property type="entry name" value="SAM_GIDA_C"/>
    <property type="match status" value="1"/>
</dbReference>
<feature type="binding site" evidence="12">
    <location>
        <position position="180"/>
    </location>
    <ligand>
        <name>FAD</name>
        <dbReference type="ChEBI" id="CHEBI:57692"/>
    </ligand>
</feature>
<dbReference type="PROSITE" id="PS01280">
    <property type="entry name" value="GIDA_1"/>
    <property type="match status" value="1"/>
</dbReference>
<dbReference type="InterPro" id="IPR004416">
    <property type="entry name" value="MnmG"/>
</dbReference>
<dbReference type="InterPro" id="IPR049312">
    <property type="entry name" value="GIDA_C_N"/>
</dbReference>
<dbReference type="InterPro" id="IPR047001">
    <property type="entry name" value="MnmG_C_subdom"/>
</dbReference>
<evidence type="ECO:0000256" key="10">
    <source>
        <dbReference type="ARBA" id="ARBA00025948"/>
    </source>
</evidence>
<dbReference type="InterPro" id="IPR026904">
    <property type="entry name" value="MnmG_C"/>
</dbReference>
<dbReference type="GO" id="GO:0050660">
    <property type="term" value="F:flavin adenine dinucleotide binding"/>
    <property type="evidence" value="ECO:0007669"/>
    <property type="project" value="UniProtKB-UniRule"/>
</dbReference>
<comment type="subcellular location">
    <subcellularLocation>
        <location evidence="12">Cytoplasm</location>
    </subcellularLocation>
</comment>
<evidence type="ECO:0000256" key="4">
    <source>
        <dbReference type="ARBA" id="ARBA00020461"/>
    </source>
</evidence>
<dbReference type="InterPro" id="IPR044920">
    <property type="entry name" value="MnmG_C_subdom_sf"/>
</dbReference>
<evidence type="ECO:0000256" key="3">
    <source>
        <dbReference type="ARBA" id="ARBA00007653"/>
    </source>
</evidence>
<proteinExistence type="inferred from homology"/>
<accession>A0A451CW69</accession>
<dbReference type="PROSITE" id="PS01281">
    <property type="entry name" value="GIDA_2"/>
    <property type="match status" value="1"/>
</dbReference>
<keyword evidence="9 12" id="KW-0520">NAD</keyword>
<dbReference type="InterPro" id="IPR036188">
    <property type="entry name" value="FAD/NAD-bd_sf"/>
</dbReference>
<dbReference type="PANTHER" id="PTHR11806:SF0">
    <property type="entry name" value="PROTEIN MTO1 HOMOLOG, MITOCHONDRIAL"/>
    <property type="match status" value="1"/>
</dbReference>
<dbReference type="RefSeq" id="WP_154060629.1">
    <property type="nucleotide sequence ID" value="NZ_LR217692.1"/>
</dbReference>
<dbReference type="SUPFAM" id="SSF51905">
    <property type="entry name" value="FAD/NAD(P)-binding domain"/>
    <property type="match status" value="1"/>
</dbReference>
<evidence type="ECO:0000256" key="9">
    <source>
        <dbReference type="ARBA" id="ARBA00023027"/>
    </source>
</evidence>
<keyword evidence="7 12" id="KW-0819">tRNA processing</keyword>
<dbReference type="EMBL" id="LR217692">
    <property type="protein sequence ID" value="VFP77577.1"/>
    <property type="molecule type" value="Genomic_DNA"/>
</dbReference>
<feature type="binding site" evidence="12">
    <location>
        <begin position="13"/>
        <end position="18"/>
    </location>
    <ligand>
        <name>FAD</name>
        <dbReference type="ChEBI" id="CHEBI:57692"/>
    </ligand>
</feature>
<dbReference type="InterPro" id="IPR002218">
    <property type="entry name" value="MnmG-rel"/>
</dbReference>
<evidence type="ECO:0000259" key="13">
    <source>
        <dbReference type="SMART" id="SM01228"/>
    </source>
</evidence>
<dbReference type="FunFam" id="1.10.150.570:FF:000001">
    <property type="entry name" value="tRNA uridine 5-carboxymethylaminomethyl modification enzyme MnmG"/>
    <property type="match status" value="1"/>
</dbReference>
<dbReference type="Pfam" id="PF01134">
    <property type="entry name" value="GIDA"/>
    <property type="match status" value="1"/>
</dbReference>
<sequence>MVFYKKFDIIVIGAGHAGTEAASASSRMGHKTLLLTHKINTIGALSCNPAIGGLGKSQLVKEIDAMGGLMAKVTDYAGIQFKILNSRKGSAVQSTRAQTDRLLYQKKIQFFLRNHDNLTILETEVLDLIIKNYQVYGVLTADGVCFKSTVVILTAGTFLNGKMYIGSKTMFGGRRGDSNSSTLAENLKKYFFRTGRLKTGTPPRLHAKTIDFNKLEQQWGDIPTPVFSFMGSISHHPKQVPCYITYTNVNTHNLIKDNLCCSPIYSGFIHGVGPRYCPSIEDKIVRFPDKFRHQIFLEPEGINSEIIYPNGISTSLPYSIQKKMIHSISGLEKSEIVYPGYAVEYDYFDPRDLRMTLESKIIKNFFLAGQINGTTGYEEAGAQGLIAGINAALSVQNKDPWFPKRNEAYIGVLIDDLCNKGTSEPYRMFTSRAEYRLLLRENNADDRLTKIGYKLGLVNHGQWTCFSKKRDKISQESERLKNIKITSKSINSFFKNKKLDITLKKNCSAFDCLRRPHITYDILMDFLNQNIFDNCVVEDKAVIHEIETRSKYYGYIKRQKKEAKRSIRYENVKLSSIKDYKDIIGLSNEVIIKLNEYRPCSLGQASRISGITPVAISILLVFLKKHNLSF</sequence>
<keyword evidence="8 12" id="KW-0274">FAD</keyword>
<feature type="binding site" evidence="12">
    <location>
        <position position="125"/>
    </location>
    <ligand>
        <name>FAD</name>
        <dbReference type="ChEBI" id="CHEBI:57692"/>
    </ligand>
</feature>
<dbReference type="GO" id="GO:0030488">
    <property type="term" value="P:tRNA methylation"/>
    <property type="evidence" value="ECO:0007669"/>
    <property type="project" value="TreeGrafter"/>
</dbReference>
<keyword evidence="5 12" id="KW-0963">Cytoplasm</keyword>
<feature type="binding site" evidence="12">
    <location>
        <position position="370"/>
    </location>
    <ligand>
        <name>FAD</name>
        <dbReference type="ChEBI" id="CHEBI:57692"/>
    </ligand>
</feature>
<comment type="similarity">
    <text evidence="3 12">Belongs to the MnmG family.</text>
</comment>
<evidence type="ECO:0000256" key="7">
    <source>
        <dbReference type="ARBA" id="ARBA00022694"/>
    </source>
</evidence>
<dbReference type="AlphaFoldDB" id="A0A451CW69"/>
<feature type="domain" description="tRNA uridine 5-carboxymethylaminomethyl modification enzyme C-terminal subdomain" evidence="13">
    <location>
        <begin position="550"/>
        <end position="621"/>
    </location>
</feature>
<evidence type="ECO:0000256" key="12">
    <source>
        <dbReference type="HAMAP-Rule" id="MF_00129"/>
    </source>
</evidence>
<name>A0A451CW69_9GAMM</name>
<evidence type="ECO:0000256" key="6">
    <source>
        <dbReference type="ARBA" id="ARBA00022630"/>
    </source>
</evidence>
<dbReference type="GO" id="GO:0005829">
    <property type="term" value="C:cytosol"/>
    <property type="evidence" value="ECO:0007669"/>
    <property type="project" value="TreeGrafter"/>
</dbReference>
<dbReference type="Gene3D" id="3.50.50.60">
    <property type="entry name" value="FAD/NAD(P)-binding domain"/>
    <property type="match status" value="2"/>
</dbReference>
<evidence type="ECO:0000256" key="5">
    <source>
        <dbReference type="ARBA" id="ARBA00022490"/>
    </source>
</evidence>
<evidence type="ECO:0000256" key="1">
    <source>
        <dbReference type="ARBA" id="ARBA00001974"/>
    </source>
</evidence>
<dbReference type="PANTHER" id="PTHR11806">
    <property type="entry name" value="GLUCOSE INHIBITED DIVISION PROTEIN A"/>
    <property type="match status" value="1"/>
</dbReference>
<dbReference type="SMART" id="SM01228">
    <property type="entry name" value="GIDA_assoc_3"/>
    <property type="match status" value="1"/>
</dbReference>
<gene>
    <name evidence="12 14" type="primary">mnmG</name>
    <name evidence="12" type="synonym">gidA</name>
    <name evidence="14" type="ORF">BUCISPPS3390_001</name>
</gene>
<dbReference type="Gene3D" id="1.10.150.570">
    <property type="entry name" value="GidA associated domain, C-terminal subdomain"/>
    <property type="match status" value="1"/>
</dbReference>
<keyword evidence="6 12" id="KW-0285">Flavoprotein</keyword>
<dbReference type="HAMAP" id="MF_00129">
    <property type="entry name" value="MnmG_GidA"/>
    <property type="match status" value="1"/>
</dbReference>
<dbReference type="InterPro" id="IPR020595">
    <property type="entry name" value="MnmG-rel_CS"/>
</dbReference>
<evidence type="ECO:0000256" key="8">
    <source>
        <dbReference type="ARBA" id="ARBA00022827"/>
    </source>
</evidence>
<evidence type="ECO:0000256" key="2">
    <source>
        <dbReference type="ARBA" id="ARBA00003717"/>
    </source>
</evidence>
<dbReference type="NCBIfam" id="TIGR00136">
    <property type="entry name" value="mnmG_gidA"/>
    <property type="match status" value="1"/>
</dbReference>
<protein>
    <recommendedName>
        <fullName evidence="4 12">tRNA uridine 5-carboxymethylaminomethyl modification enzyme MnmG</fullName>
    </recommendedName>
    <alternativeName>
        <fullName evidence="11 12">Glucose-inhibited division protein A</fullName>
    </alternativeName>
</protein>
<dbReference type="FunFam" id="3.50.50.60:FF:000002">
    <property type="entry name" value="tRNA uridine 5-carboxymethylaminomethyl modification enzyme MnmG"/>
    <property type="match status" value="1"/>
</dbReference>
<dbReference type="Gene3D" id="1.10.10.1800">
    <property type="entry name" value="tRNA uridine 5-carboxymethylaminomethyl modification enzyme MnmG/GidA"/>
    <property type="match status" value="1"/>
</dbReference>